<evidence type="ECO:0000256" key="8">
    <source>
        <dbReference type="ARBA" id="ARBA00023136"/>
    </source>
</evidence>
<organism evidence="11 12">
    <name type="scientific">Planoprotostelium fungivorum</name>
    <dbReference type="NCBI Taxonomy" id="1890364"/>
    <lineage>
        <taxon>Eukaryota</taxon>
        <taxon>Amoebozoa</taxon>
        <taxon>Evosea</taxon>
        <taxon>Variosea</taxon>
        <taxon>Cavosteliida</taxon>
        <taxon>Cavosteliaceae</taxon>
        <taxon>Planoprotostelium</taxon>
    </lineage>
</organism>
<dbReference type="Pfam" id="PF00153">
    <property type="entry name" value="Mito_carr"/>
    <property type="match status" value="3"/>
</dbReference>
<comment type="subcellular location">
    <subcellularLocation>
        <location evidence="1">Mitochondrion membrane</location>
        <topology evidence="1">Multi-pass membrane protein</topology>
    </subcellularLocation>
</comment>
<dbReference type="GO" id="GO:0005381">
    <property type="term" value="F:iron ion transmembrane transporter activity"/>
    <property type="evidence" value="ECO:0007669"/>
    <property type="project" value="UniProtKB-ARBA"/>
</dbReference>
<evidence type="ECO:0000256" key="5">
    <source>
        <dbReference type="ARBA" id="ARBA00022737"/>
    </source>
</evidence>
<keyword evidence="8 9" id="KW-0472">Membrane</keyword>
<evidence type="ECO:0000256" key="2">
    <source>
        <dbReference type="ARBA" id="ARBA00006375"/>
    </source>
</evidence>
<accession>A0A2P6NLH7</accession>
<proteinExistence type="inferred from homology"/>
<evidence type="ECO:0000313" key="12">
    <source>
        <dbReference type="Proteomes" id="UP000241769"/>
    </source>
</evidence>
<comment type="caution">
    <text evidence="11">The sequence shown here is derived from an EMBL/GenBank/DDBJ whole genome shotgun (WGS) entry which is preliminary data.</text>
</comment>
<keyword evidence="7" id="KW-0496">Mitochondrion</keyword>
<dbReference type="PANTHER" id="PTHR45758:SF16">
    <property type="entry name" value="MITOCHONDRIAL SUBSTRATE CARRIER FAMILY PROTEIN U"/>
    <property type="match status" value="1"/>
</dbReference>
<dbReference type="PROSITE" id="PS50920">
    <property type="entry name" value="SOLCAR"/>
    <property type="match status" value="3"/>
</dbReference>
<comment type="similarity">
    <text evidence="2 10">Belongs to the mitochondrial carrier (TC 2.A.29) family.</text>
</comment>
<sequence length="319" mass="35406">MSKKEDAIGLRLSVIHMMAGATARLTTAILLSPADLIKTRLQATRQNPTSYGIVTVFKDVIRKEGPKGFIRGLGPRLIYIVPSAAISFFCYERITSVIKDPAAFGGYNSAIAPVVGVTIARLTGSALRTPFDVVRQRLQMYGSAEKGDLKAKNYDNTYHAIRHILKTESWRGLFVSVQSAIIRDASYACLYFTSYEVMKWTQRRCLGLQRENEVKTPGKRTIDDGLKPINHALAGSVAGIIATTLTIPFDVVKTRLQTQAMLGEQGYKGVFHTAEMIKRQEGWRGLTRGLGARLIYIIPAAAIVFTSYEQYKRLLDNIL</sequence>
<feature type="repeat" description="Solcar" evidence="9">
    <location>
        <begin position="11"/>
        <end position="97"/>
    </location>
</feature>
<dbReference type="OrthoDB" id="43906at2759"/>
<evidence type="ECO:0000256" key="1">
    <source>
        <dbReference type="ARBA" id="ARBA00004225"/>
    </source>
</evidence>
<dbReference type="InterPro" id="IPR023395">
    <property type="entry name" value="MCP_dom_sf"/>
</dbReference>
<keyword evidence="6" id="KW-1133">Transmembrane helix</keyword>
<reference evidence="11 12" key="1">
    <citation type="journal article" date="2018" name="Genome Biol. Evol.">
        <title>Multiple Roots of Fruiting Body Formation in Amoebozoa.</title>
        <authorList>
            <person name="Hillmann F."/>
            <person name="Forbes G."/>
            <person name="Novohradska S."/>
            <person name="Ferling I."/>
            <person name="Riege K."/>
            <person name="Groth M."/>
            <person name="Westermann M."/>
            <person name="Marz M."/>
            <person name="Spaller T."/>
            <person name="Winckler T."/>
            <person name="Schaap P."/>
            <person name="Glockner G."/>
        </authorList>
    </citation>
    <scope>NUCLEOTIDE SEQUENCE [LARGE SCALE GENOMIC DNA]</scope>
    <source>
        <strain evidence="11 12">Jena</strain>
    </source>
</reference>
<feature type="repeat" description="Solcar" evidence="9">
    <location>
        <begin position="108"/>
        <end position="201"/>
    </location>
</feature>
<keyword evidence="3 10" id="KW-0813">Transport</keyword>
<evidence type="ECO:0000256" key="7">
    <source>
        <dbReference type="ARBA" id="ARBA00023128"/>
    </source>
</evidence>
<evidence type="ECO:0000256" key="4">
    <source>
        <dbReference type="ARBA" id="ARBA00022692"/>
    </source>
</evidence>
<evidence type="ECO:0000313" key="11">
    <source>
        <dbReference type="EMBL" id="PRP84811.1"/>
    </source>
</evidence>
<keyword evidence="5" id="KW-0677">Repeat</keyword>
<dbReference type="PRINTS" id="PR00926">
    <property type="entry name" value="MITOCARRIER"/>
</dbReference>
<dbReference type="SUPFAM" id="SSF103506">
    <property type="entry name" value="Mitochondrial carrier"/>
    <property type="match status" value="1"/>
</dbReference>
<keyword evidence="4 9" id="KW-0812">Transmembrane</keyword>
<evidence type="ECO:0000256" key="9">
    <source>
        <dbReference type="PROSITE-ProRule" id="PRU00282"/>
    </source>
</evidence>
<dbReference type="InterPro" id="IPR002067">
    <property type="entry name" value="MCP"/>
</dbReference>
<dbReference type="AlphaFoldDB" id="A0A2P6NLH7"/>
<gene>
    <name evidence="11" type="ORF">PROFUN_07465</name>
</gene>
<protein>
    <submittedName>
        <fullName evidence="11">Uncharacterized protein</fullName>
    </submittedName>
</protein>
<evidence type="ECO:0000256" key="6">
    <source>
        <dbReference type="ARBA" id="ARBA00022989"/>
    </source>
</evidence>
<dbReference type="Proteomes" id="UP000241769">
    <property type="component" value="Unassembled WGS sequence"/>
</dbReference>
<dbReference type="GO" id="GO:0031966">
    <property type="term" value="C:mitochondrial membrane"/>
    <property type="evidence" value="ECO:0007669"/>
    <property type="project" value="UniProtKB-SubCell"/>
</dbReference>
<dbReference type="Gene3D" id="1.50.40.10">
    <property type="entry name" value="Mitochondrial carrier domain"/>
    <property type="match status" value="2"/>
</dbReference>
<feature type="repeat" description="Solcar" evidence="9">
    <location>
        <begin position="226"/>
        <end position="314"/>
    </location>
</feature>
<dbReference type="EMBL" id="MDYQ01000056">
    <property type="protein sequence ID" value="PRP84811.1"/>
    <property type="molecule type" value="Genomic_DNA"/>
</dbReference>
<dbReference type="InterPro" id="IPR018108">
    <property type="entry name" value="MCP_transmembrane"/>
</dbReference>
<evidence type="ECO:0000256" key="10">
    <source>
        <dbReference type="RuleBase" id="RU000488"/>
    </source>
</evidence>
<evidence type="ECO:0000256" key="3">
    <source>
        <dbReference type="ARBA" id="ARBA00022448"/>
    </source>
</evidence>
<dbReference type="PANTHER" id="PTHR45758">
    <property type="entry name" value="MITOFERRIN-1-RELATED"/>
    <property type="match status" value="1"/>
</dbReference>
<name>A0A2P6NLH7_9EUKA</name>
<dbReference type="InParanoid" id="A0A2P6NLH7"/>
<keyword evidence="12" id="KW-1185">Reference proteome</keyword>